<accession>A0A7D9J776</accession>
<organism evidence="1 2">
    <name type="scientific">Paramuricea clavata</name>
    <name type="common">Red gorgonian</name>
    <name type="synonym">Violescent sea-whip</name>
    <dbReference type="NCBI Taxonomy" id="317549"/>
    <lineage>
        <taxon>Eukaryota</taxon>
        <taxon>Metazoa</taxon>
        <taxon>Cnidaria</taxon>
        <taxon>Anthozoa</taxon>
        <taxon>Octocorallia</taxon>
        <taxon>Malacalcyonacea</taxon>
        <taxon>Plexauridae</taxon>
        <taxon>Paramuricea</taxon>
    </lineage>
</organism>
<proteinExistence type="predicted"/>
<dbReference type="OrthoDB" id="6103199at2759"/>
<keyword evidence="2" id="KW-1185">Reference proteome</keyword>
<name>A0A7D9J776_PARCT</name>
<dbReference type="EMBL" id="CACRXK020012521">
    <property type="protein sequence ID" value="CAB4023478.1"/>
    <property type="molecule type" value="Genomic_DNA"/>
</dbReference>
<evidence type="ECO:0000313" key="2">
    <source>
        <dbReference type="Proteomes" id="UP001152795"/>
    </source>
</evidence>
<dbReference type="AlphaFoldDB" id="A0A7D9J776"/>
<comment type="caution">
    <text evidence="1">The sequence shown here is derived from an EMBL/GenBank/DDBJ whole genome shotgun (WGS) entry which is preliminary data.</text>
</comment>
<evidence type="ECO:0000313" key="1">
    <source>
        <dbReference type="EMBL" id="CAB4023478.1"/>
    </source>
</evidence>
<gene>
    <name evidence="1" type="ORF">PACLA_8A065648</name>
</gene>
<sequence>MTKTPFTKRQYFIHFEGKSGDLCKLTPHTIAKISEYCKKWIDLDGEQSTIAANIAELIKRWSFHSETELVRDEIAKEIANLRYHKECYVRFCDKTKFERAEKRIIKKKAMTVDASTKGEPSTPVANRPAPVHVRISPRTLISGSEGITRRNRHVLPEQCIICKRQETYKVDKVL</sequence>
<dbReference type="Proteomes" id="UP001152795">
    <property type="component" value="Unassembled WGS sequence"/>
</dbReference>
<reference evidence="1" key="1">
    <citation type="submission" date="2020-04" db="EMBL/GenBank/DDBJ databases">
        <authorList>
            <person name="Alioto T."/>
            <person name="Alioto T."/>
            <person name="Gomez Garrido J."/>
        </authorList>
    </citation>
    <scope>NUCLEOTIDE SEQUENCE</scope>
    <source>
        <strain evidence="1">A484AB</strain>
    </source>
</reference>
<protein>
    <submittedName>
        <fullName evidence="1">Uncharacterized protein</fullName>
    </submittedName>
</protein>